<dbReference type="PANTHER" id="PTHR42973">
    <property type="entry name" value="BINDING OXIDOREDUCTASE, PUTATIVE (AFU_ORTHOLOGUE AFUA_1G17690)-RELATED"/>
    <property type="match status" value="1"/>
</dbReference>
<dbReference type="AlphaFoldDB" id="A0A1S9E0V4"/>
<dbReference type="Pfam" id="PF01565">
    <property type="entry name" value="FAD_binding_4"/>
    <property type="match status" value="1"/>
</dbReference>
<accession>A0A1S9E0V4</accession>
<feature type="domain" description="FAD-binding PCMH-type" evidence="5">
    <location>
        <begin position="44"/>
        <end position="217"/>
    </location>
</feature>
<dbReference type="InterPro" id="IPR016169">
    <property type="entry name" value="FAD-bd_PCMH_sub2"/>
</dbReference>
<keyword evidence="2" id="KW-0285">Flavoprotein</keyword>
<dbReference type="Proteomes" id="UP000190312">
    <property type="component" value="Unassembled WGS sequence"/>
</dbReference>
<comment type="similarity">
    <text evidence="1">Belongs to the oxygen-dependent FAD-linked oxidoreductase family.</text>
</comment>
<dbReference type="PROSITE" id="PS51387">
    <property type="entry name" value="FAD_PCMH"/>
    <property type="match status" value="1"/>
</dbReference>
<dbReference type="GO" id="GO:0016491">
    <property type="term" value="F:oxidoreductase activity"/>
    <property type="evidence" value="ECO:0007669"/>
    <property type="project" value="UniProtKB-KW"/>
</dbReference>
<proteinExistence type="inferred from homology"/>
<dbReference type="InterPro" id="IPR012951">
    <property type="entry name" value="BBE"/>
</dbReference>
<dbReference type="PANTHER" id="PTHR42973:SF17">
    <property type="entry name" value="OXIDASE, PUTATIVE (AFU_ORTHOLOGUE AFUA_6G14340)-RELATED"/>
    <property type="match status" value="1"/>
</dbReference>
<evidence type="ECO:0000256" key="2">
    <source>
        <dbReference type="ARBA" id="ARBA00022630"/>
    </source>
</evidence>
<dbReference type="VEuPathDB" id="FungiDB:AO090026000299"/>
<evidence type="ECO:0000256" key="4">
    <source>
        <dbReference type="ARBA" id="ARBA00023002"/>
    </source>
</evidence>
<dbReference type="InterPro" id="IPR006094">
    <property type="entry name" value="Oxid_FAD_bind_N"/>
</dbReference>
<dbReference type="Pfam" id="PF08031">
    <property type="entry name" value="BBE"/>
    <property type="match status" value="1"/>
</dbReference>
<evidence type="ECO:0000259" key="5">
    <source>
        <dbReference type="PROSITE" id="PS51387"/>
    </source>
</evidence>
<dbReference type="EMBL" id="MKZY01000001">
    <property type="protein sequence ID" value="OOO14959.1"/>
    <property type="molecule type" value="Genomic_DNA"/>
</dbReference>
<dbReference type="InterPro" id="IPR036318">
    <property type="entry name" value="FAD-bd_PCMH-like_sf"/>
</dbReference>
<dbReference type="OrthoDB" id="407275at2759"/>
<name>A0A1S9E0V4_ASPOZ</name>
<dbReference type="Gene3D" id="3.40.50.720">
    <property type="entry name" value="NAD(P)-binding Rossmann-like Domain"/>
    <property type="match status" value="1"/>
</dbReference>
<keyword evidence="4" id="KW-0560">Oxidoreductase</keyword>
<dbReference type="SUPFAM" id="SSF56176">
    <property type="entry name" value="FAD-binding/transporter-associated domain-like"/>
    <property type="match status" value="1"/>
</dbReference>
<dbReference type="Gene3D" id="3.30.465.10">
    <property type="match status" value="1"/>
</dbReference>
<protein>
    <submittedName>
        <fullName evidence="6">FAD linked oxidase domain-containing protein</fullName>
    </submittedName>
</protein>
<evidence type="ECO:0000256" key="3">
    <source>
        <dbReference type="ARBA" id="ARBA00022827"/>
    </source>
</evidence>
<comment type="caution">
    <text evidence="6">The sequence shown here is derived from an EMBL/GenBank/DDBJ whole genome shotgun (WGS) entry which is preliminary data.</text>
</comment>
<keyword evidence="3" id="KW-0274">FAD</keyword>
<dbReference type="eggNOG" id="ENOG502QVGN">
    <property type="taxonomic scope" value="Eukaryota"/>
</dbReference>
<dbReference type="InterPro" id="IPR050416">
    <property type="entry name" value="FAD-linked_Oxidoreductase"/>
</dbReference>
<organism evidence="6 7">
    <name type="scientific">Aspergillus oryzae</name>
    <name type="common">Yellow koji mold</name>
    <dbReference type="NCBI Taxonomy" id="5062"/>
    <lineage>
        <taxon>Eukaryota</taxon>
        <taxon>Fungi</taxon>
        <taxon>Dikarya</taxon>
        <taxon>Ascomycota</taxon>
        <taxon>Pezizomycotina</taxon>
        <taxon>Eurotiomycetes</taxon>
        <taxon>Eurotiomycetidae</taxon>
        <taxon>Eurotiales</taxon>
        <taxon>Aspergillaceae</taxon>
        <taxon>Aspergillus</taxon>
        <taxon>Aspergillus subgen. Circumdati</taxon>
    </lineage>
</organism>
<reference evidence="6 7" key="1">
    <citation type="submission" date="2016-10" db="EMBL/GenBank/DDBJ databases">
        <title>Genome sequencing of Aspergillus oryzae BCC7051.</title>
        <authorList>
            <person name="Thammarongtham C."/>
            <person name="Vorapreeda T."/>
            <person name="Nookaew I."/>
            <person name="Srisuk T."/>
            <person name="Land M."/>
            <person name="Jeennor S."/>
            <person name="Laoteng K."/>
        </authorList>
    </citation>
    <scope>NUCLEOTIDE SEQUENCE [LARGE SCALE GENOMIC DNA]</scope>
    <source>
        <strain evidence="6 7">BCC7051</strain>
    </source>
</reference>
<evidence type="ECO:0000256" key="1">
    <source>
        <dbReference type="ARBA" id="ARBA00005466"/>
    </source>
</evidence>
<dbReference type="Gene3D" id="3.40.462.20">
    <property type="match status" value="1"/>
</dbReference>
<evidence type="ECO:0000313" key="6">
    <source>
        <dbReference type="EMBL" id="OOO14959.1"/>
    </source>
</evidence>
<evidence type="ECO:0000313" key="7">
    <source>
        <dbReference type="Proteomes" id="UP000190312"/>
    </source>
</evidence>
<sequence length="616" mass="68321">MGNTTSIAGRDCLVSALGGNAGLVAFQNQPLYQTTAVHEYNLNIPVTPAAITYPETAEQIAAVVKCASQYDYKVQARSGGHSFGNYGLGGTDGAVVVDLKYFNQFSMDDQTYEAVIGPGTTLGDVDVELYNNGKRAMAHGVCPTISTGGHFTMGGLGPTARQWGLALDHVEEVEVVLANSSIVRASNTQNQEVFFAVKGAAASFGIVTEFKVRTQPAPGIAVQYSYTFNLGSSAEKAQFIKDWQSFVSAKNLTRQFYTNMVIFDGDIILEGLFFGSKEQYEALRLEERFVPKNPGNILVLTDWLGMVGHALEDTILRLVGNTPTWFYAKSLGFTPDTLIPSSGIDEFFEYIENNKAGTSTWFVTLSLEGGAINDVPADATAYGHRDVLFWVQIFMVSPTGPVSSTTYDFADGLYNVLTKVVPESEGHAYLGCPDPKMANAQQKYWRQNLPRLEELKETLDPKDTFHNPQGVLITEVGSATDFWNLVEAIILISQLHESVGQTYNMVPEMGEQPVREMTKMFRMLEKTIQVSLEGLPYEEWLNRLQVENDDDPLRPLLPMFEEKVYDGRCQWEMYENMPISDTENLRQYLQDVPELATCPFLDQDIFKKFLSSLGLA</sequence>
<dbReference type="GO" id="GO:0071949">
    <property type="term" value="F:FAD binding"/>
    <property type="evidence" value="ECO:0007669"/>
    <property type="project" value="InterPro"/>
</dbReference>
<gene>
    <name evidence="6" type="ORF">OAory_01035540</name>
</gene>
<dbReference type="InterPro" id="IPR016166">
    <property type="entry name" value="FAD-bd_PCMH"/>
</dbReference>